<dbReference type="AlphaFoldDB" id="A0A699QB56"/>
<evidence type="ECO:0000256" key="1">
    <source>
        <dbReference type="SAM" id="MobiDB-lite"/>
    </source>
</evidence>
<proteinExistence type="predicted"/>
<feature type="compositionally biased region" description="Basic and acidic residues" evidence="1">
    <location>
        <begin position="64"/>
        <end position="79"/>
    </location>
</feature>
<gene>
    <name evidence="2" type="ORF">Tci_836133</name>
</gene>
<sequence length="109" mass="11526">MGTEVGGVLSGSNVGGATLRGDSSVSVSMGSLKGSDSRIVNNEEDEEIDESLDYDSVSEDAEEEGHIVEDEDLSTRDEGLAAGVEGPGTDDQRHGMMMRVMVYTTRVIV</sequence>
<feature type="compositionally biased region" description="Acidic residues" evidence="1">
    <location>
        <begin position="42"/>
        <end position="63"/>
    </location>
</feature>
<reference evidence="2" key="1">
    <citation type="journal article" date="2019" name="Sci. Rep.">
        <title>Draft genome of Tanacetum cinerariifolium, the natural source of mosquito coil.</title>
        <authorList>
            <person name="Yamashiro T."/>
            <person name="Shiraishi A."/>
            <person name="Satake H."/>
            <person name="Nakayama K."/>
        </authorList>
    </citation>
    <scope>NUCLEOTIDE SEQUENCE</scope>
</reference>
<organism evidence="2">
    <name type="scientific">Tanacetum cinerariifolium</name>
    <name type="common">Dalmatian daisy</name>
    <name type="synonym">Chrysanthemum cinerariifolium</name>
    <dbReference type="NCBI Taxonomy" id="118510"/>
    <lineage>
        <taxon>Eukaryota</taxon>
        <taxon>Viridiplantae</taxon>
        <taxon>Streptophyta</taxon>
        <taxon>Embryophyta</taxon>
        <taxon>Tracheophyta</taxon>
        <taxon>Spermatophyta</taxon>
        <taxon>Magnoliopsida</taxon>
        <taxon>eudicotyledons</taxon>
        <taxon>Gunneridae</taxon>
        <taxon>Pentapetalae</taxon>
        <taxon>asterids</taxon>
        <taxon>campanulids</taxon>
        <taxon>Asterales</taxon>
        <taxon>Asteraceae</taxon>
        <taxon>Asteroideae</taxon>
        <taxon>Anthemideae</taxon>
        <taxon>Anthemidinae</taxon>
        <taxon>Tanacetum</taxon>
    </lineage>
</organism>
<protein>
    <submittedName>
        <fullName evidence="2">Uncharacterized protein</fullName>
    </submittedName>
</protein>
<accession>A0A699QB56</accession>
<name>A0A699QB56_TANCI</name>
<evidence type="ECO:0000313" key="2">
    <source>
        <dbReference type="EMBL" id="GFC64163.1"/>
    </source>
</evidence>
<dbReference type="EMBL" id="BKCJ011001129">
    <property type="protein sequence ID" value="GFC64163.1"/>
    <property type="molecule type" value="Genomic_DNA"/>
</dbReference>
<comment type="caution">
    <text evidence="2">The sequence shown here is derived from an EMBL/GenBank/DDBJ whole genome shotgun (WGS) entry which is preliminary data.</text>
</comment>
<feature type="region of interest" description="Disordered" evidence="1">
    <location>
        <begin position="1"/>
        <end position="93"/>
    </location>
</feature>